<evidence type="ECO:0000259" key="3">
    <source>
        <dbReference type="Pfam" id="PF02902"/>
    </source>
</evidence>
<dbReference type="GO" id="GO:0006508">
    <property type="term" value="P:proteolysis"/>
    <property type="evidence" value="ECO:0007669"/>
    <property type="project" value="UniProtKB-KW"/>
</dbReference>
<dbReference type="AlphaFoldDB" id="A0A6C0J5G8"/>
<accession>A0A6C0J5G8</accession>
<reference evidence="4" key="1">
    <citation type="journal article" date="2020" name="Nature">
        <title>Giant virus diversity and host interactions through global metagenomics.</title>
        <authorList>
            <person name="Schulz F."/>
            <person name="Roux S."/>
            <person name="Paez-Espino D."/>
            <person name="Jungbluth S."/>
            <person name="Walsh D.A."/>
            <person name="Denef V.J."/>
            <person name="McMahon K.D."/>
            <person name="Konstantinidis K.T."/>
            <person name="Eloe-Fadrosh E.A."/>
            <person name="Kyrpides N.C."/>
            <person name="Woyke T."/>
        </authorList>
    </citation>
    <scope>NUCLEOTIDE SEQUENCE</scope>
    <source>
        <strain evidence="4">GVMAG-M-3300025860-20</strain>
    </source>
</reference>
<evidence type="ECO:0000313" key="4">
    <source>
        <dbReference type="EMBL" id="QHU00872.1"/>
    </source>
</evidence>
<dbReference type="SUPFAM" id="SSF54001">
    <property type="entry name" value="Cysteine proteinases"/>
    <property type="match status" value="1"/>
</dbReference>
<organism evidence="4">
    <name type="scientific">viral metagenome</name>
    <dbReference type="NCBI Taxonomy" id="1070528"/>
    <lineage>
        <taxon>unclassified sequences</taxon>
        <taxon>metagenomes</taxon>
        <taxon>organismal metagenomes</taxon>
    </lineage>
</organism>
<dbReference type="EMBL" id="MN740330">
    <property type="protein sequence ID" value="QHU00872.1"/>
    <property type="molecule type" value="Genomic_DNA"/>
</dbReference>
<dbReference type="InterPro" id="IPR038765">
    <property type="entry name" value="Papain-like_cys_pep_sf"/>
</dbReference>
<dbReference type="Pfam" id="PF02902">
    <property type="entry name" value="Peptidase_C48"/>
    <property type="match status" value="1"/>
</dbReference>
<sequence length="302" mass="35004">MSNNTISGEYCSPIRSRDVKDSGVLSCYTKKQMLSLAQIYNSQYTDSITLTGSKSDLWGKIDNKMTKCSNEWCWSDTLKYSHGLSSFRPIRPVGKNAWLSTLDIKHVLQQYQELYSDFIAMGPVPIDFCNIGYTICDMNVIKAYKKGARTIGIVFNTDPSTAPGKHWISMFIDMRSPDPLFWEINYFDSFGNSSLPSEIKRLVNNVEKQFRAFTAQFHTIQPSEAKVIKKLNCSRSICTHSIQYQFNNTECGVFSIHFIVQRLIWKTWEELVKERASILNDKYMTDMRKFYFRPTVGDHHRY</sequence>
<name>A0A6C0J5G8_9ZZZZ</name>
<dbReference type="Gene3D" id="3.40.395.10">
    <property type="entry name" value="Adenoviral Proteinase, Chain A"/>
    <property type="match status" value="1"/>
</dbReference>
<evidence type="ECO:0000256" key="2">
    <source>
        <dbReference type="ARBA" id="ARBA00022801"/>
    </source>
</evidence>
<dbReference type="GO" id="GO:0008234">
    <property type="term" value="F:cysteine-type peptidase activity"/>
    <property type="evidence" value="ECO:0007669"/>
    <property type="project" value="InterPro"/>
</dbReference>
<evidence type="ECO:0000256" key="1">
    <source>
        <dbReference type="ARBA" id="ARBA00022670"/>
    </source>
</evidence>
<keyword evidence="2" id="KW-0378">Hydrolase</keyword>
<protein>
    <recommendedName>
        <fullName evidence="3">Ubiquitin-like protease family profile domain-containing protein</fullName>
    </recommendedName>
</protein>
<dbReference type="InterPro" id="IPR003653">
    <property type="entry name" value="Peptidase_C48_C"/>
</dbReference>
<proteinExistence type="predicted"/>
<keyword evidence="1" id="KW-0645">Protease</keyword>
<feature type="domain" description="Ubiquitin-like protease family profile" evidence="3">
    <location>
        <begin position="153"/>
        <end position="289"/>
    </location>
</feature>